<proteinExistence type="predicted"/>
<gene>
    <name evidence="1" type="ORF">O4H49_13990</name>
</gene>
<reference evidence="1" key="1">
    <citation type="submission" date="2022-12" db="EMBL/GenBank/DDBJ databases">
        <title>Bacterial isolates from different developmental stages of Nematostella vectensis.</title>
        <authorList>
            <person name="Fraune S."/>
        </authorList>
    </citation>
    <scope>NUCLEOTIDE SEQUENCE</scope>
    <source>
        <strain evidence="1">G21630-S1</strain>
    </source>
</reference>
<organism evidence="1 2">
    <name type="scientific">Kiloniella laminariae</name>
    <dbReference type="NCBI Taxonomy" id="454162"/>
    <lineage>
        <taxon>Bacteria</taxon>
        <taxon>Pseudomonadati</taxon>
        <taxon>Pseudomonadota</taxon>
        <taxon>Alphaproteobacteria</taxon>
        <taxon>Rhodospirillales</taxon>
        <taxon>Kiloniellaceae</taxon>
        <taxon>Kiloniella</taxon>
    </lineage>
</organism>
<dbReference type="Gene3D" id="2.40.10.220">
    <property type="entry name" value="predicted glycosyltransferase like domains"/>
    <property type="match status" value="1"/>
</dbReference>
<sequence>MIKTLLDKLFGKPEVRREGREFGLIGHITLDGYTYVLENWSSSGFAVTGYRGPLLRGDRPNIEFHLQLDDTTIDFQCSAIIVRVDEEKQILAGAFVEMDKETRVKLANYFDS</sequence>
<keyword evidence="2" id="KW-1185">Reference proteome</keyword>
<accession>A0ABT4LLD8</accession>
<protein>
    <recommendedName>
        <fullName evidence="3">PilZ domain-containing protein</fullName>
    </recommendedName>
</protein>
<dbReference type="EMBL" id="JAPWGY010000005">
    <property type="protein sequence ID" value="MCZ4281897.1"/>
    <property type="molecule type" value="Genomic_DNA"/>
</dbReference>
<dbReference type="RefSeq" id="WP_269424062.1">
    <property type="nucleotide sequence ID" value="NZ_JAPWGY010000005.1"/>
</dbReference>
<name>A0ABT4LLD8_9PROT</name>
<evidence type="ECO:0008006" key="3">
    <source>
        <dbReference type="Google" id="ProtNLM"/>
    </source>
</evidence>
<evidence type="ECO:0000313" key="2">
    <source>
        <dbReference type="Proteomes" id="UP001069802"/>
    </source>
</evidence>
<dbReference type="Proteomes" id="UP001069802">
    <property type="component" value="Unassembled WGS sequence"/>
</dbReference>
<comment type="caution">
    <text evidence="1">The sequence shown here is derived from an EMBL/GenBank/DDBJ whole genome shotgun (WGS) entry which is preliminary data.</text>
</comment>
<evidence type="ECO:0000313" key="1">
    <source>
        <dbReference type="EMBL" id="MCZ4281897.1"/>
    </source>
</evidence>